<dbReference type="PIRSF" id="PIRSF002181">
    <property type="entry name" value="Ribosomal_L13"/>
    <property type="match status" value="1"/>
</dbReference>
<dbReference type="Gene3D" id="3.90.1180.10">
    <property type="entry name" value="Ribosomal protein L13"/>
    <property type="match status" value="1"/>
</dbReference>
<dbReference type="Proteomes" id="UP000177745">
    <property type="component" value="Unassembled WGS sequence"/>
</dbReference>
<dbReference type="AlphaFoldDB" id="A0A1F8H7I2"/>
<dbReference type="PANTHER" id="PTHR11545">
    <property type="entry name" value="RIBOSOMAL PROTEIN L13"/>
    <property type="match status" value="1"/>
</dbReference>
<evidence type="ECO:0000256" key="1">
    <source>
        <dbReference type="ARBA" id="ARBA00006227"/>
    </source>
</evidence>
<dbReference type="PANTHER" id="PTHR11545:SF2">
    <property type="entry name" value="LARGE RIBOSOMAL SUBUNIT PROTEIN UL13M"/>
    <property type="match status" value="1"/>
</dbReference>
<dbReference type="Pfam" id="PF00572">
    <property type="entry name" value="Ribosomal_L13"/>
    <property type="match status" value="1"/>
</dbReference>
<evidence type="ECO:0000256" key="2">
    <source>
        <dbReference type="ARBA" id="ARBA00022980"/>
    </source>
</evidence>
<gene>
    <name evidence="5" type="ORF">A3G51_01825</name>
</gene>
<organism evidence="5 6">
    <name type="scientific">Candidatus Yanofskybacteria bacterium RIFCSPLOWO2_12_FULL_43_11b</name>
    <dbReference type="NCBI Taxonomy" id="1802710"/>
    <lineage>
        <taxon>Bacteria</taxon>
        <taxon>Candidatus Yanofskyibacteriota</taxon>
    </lineage>
</organism>
<accession>A0A1F8H7I2</accession>
<dbReference type="EMBL" id="MGKY01000016">
    <property type="protein sequence ID" value="OGN33484.1"/>
    <property type="molecule type" value="Genomic_DNA"/>
</dbReference>
<dbReference type="SUPFAM" id="SSF52161">
    <property type="entry name" value="Ribosomal protein L13"/>
    <property type="match status" value="1"/>
</dbReference>
<dbReference type="InterPro" id="IPR005823">
    <property type="entry name" value="Ribosomal_uL13_bac-type"/>
</dbReference>
<dbReference type="GO" id="GO:0022625">
    <property type="term" value="C:cytosolic large ribosomal subunit"/>
    <property type="evidence" value="ECO:0007669"/>
    <property type="project" value="TreeGrafter"/>
</dbReference>
<name>A0A1F8H7I2_9BACT</name>
<evidence type="ECO:0000313" key="6">
    <source>
        <dbReference type="Proteomes" id="UP000177745"/>
    </source>
</evidence>
<proteinExistence type="inferred from homology"/>
<dbReference type="InterPro" id="IPR005822">
    <property type="entry name" value="Ribosomal_uL13"/>
</dbReference>
<evidence type="ECO:0000256" key="3">
    <source>
        <dbReference type="ARBA" id="ARBA00023274"/>
    </source>
</evidence>
<dbReference type="NCBIfam" id="TIGR01066">
    <property type="entry name" value="rplM_bact"/>
    <property type="match status" value="1"/>
</dbReference>
<dbReference type="CDD" id="cd00392">
    <property type="entry name" value="Ribosomal_L13"/>
    <property type="match status" value="1"/>
</dbReference>
<dbReference type="GO" id="GO:0006412">
    <property type="term" value="P:translation"/>
    <property type="evidence" value="ECO:0007669"/>
    <property type="project" value="InterPro"/>
</dbReference>
<dbReference type="InterPro" id="IPR036899">
    <property type="entry name" value="Ribosomal_uL13_sf"/>
</dbReference>
<dbReference type="GO" id="GO:0003729">
    <property type="term" value="F:mRNA binding"/>
    <property type="evidence" value="ECO:0007669"/>
    <property type="project" value="TreeGrafter"/>
</dbReference>
<keyword evidence="2 5" id="KW-0689">Ribosomal protein</keyword>
<comment type="caution">
    <text evidence="5">The sequence shown here is derived from an EMBL/GenBank/DDBJ whole genome shotgun (WGS) entry which is preliminary data.</text>
</comment>
<keyword evidence="3" id="KW-0687">Ribonucleoprotein</keyword>
<dbReference type="GO" id="GO:0003735">
    <property type="term" value="F:structural constituent of ribosome"/>
    <property type="evidence" value="ECO:0007669"/>
    <property type="project" value="InterPro"/>
</dbReference>
<evidence type="ECO:0000256" key="4">
    <source>
        <dbReference type="ARBA" id="ARBA00035499"/>
    </source>
</evidence>
<protein>
    <recommendedName>
        <fullName evidence="4">50S ribosomal protein L13</fullName>
    </recommendedName>
</protein>
<sequence length="114" mass="13123">MKTVEIDATNETLGRLASKIAVLLRGKNSASYQPEVLPEVEVTVKNADKIRFTGSKFATKTYYHYSGYHSGIRARKLSELWETRPTEVIRDCVYRMLPKNKTRDKIIKNLKFAK</sequence>
<reference evidence="5 6" key="1">
    <citation type="journal article" date="2016" name="Nat. Commun.">
        <title>Thousands of microbial genomes shed light on interconnected biogeochemical processes in an aquifer system.</title>
        <authorList>
            <person name="Anantharaman K."/>
            <person name="Brown C.T."/>
            <person name="Hug L.A."/>
            <person name="Sharon I."/>
            <person name="Castelle C.J."/>
            <person name="Probst A.J."/>
            <person name="Thomas B.C."/>
            <person name="Singh A."/>
            <person name="Wilkins M.J."/>
            <person name="Karaoz U."/>
            <person name="Brodie E.L."/>
            <person name="Williams K.H."/>
            <person name="Hubbard S.S."/>
            <person name="Banfield J.F."/>
        </authorList>
    </citation>
    <scope>NUCLEOTIDE SEQUENCE [LARGE SCALE GENOMIC DNA]</scope>
</reference>
<dbReference type="GO" id="GO:0017148">
    <property type="term" value="P:negative regulation of translation"/>
    <property type="evidence" value="ECO:0007669"/>
    <property type="project" value="TreeGrafter"/>
</dbReference>
<evidence type="ECO:0000313" key="5">
    <source>
        <dbReference type="EMBL" id="OGN33484.1"/>
    </source>
</evidence>
<comment type="similarity">
    <text evidence="1">Belongs to the universal ribosomal protein uL13 family.</text>
</comment>